<evidence type="ECO:0000313" key="4">
    <source>
        <dbReference type="Proteomes" id="UP000662783"/>
    </source>
</evidence>
<dbReference type="InterPro" id="IPR035986">
    <property type="entry name" value="PKD_dom_sf"/>
</dbReference>
<organism evidence="3 4">
    <name type="scientific">Fulvivirga lutea</name>
    <dbReference type="NCBI Taxonomy" id="2810512"/>
    <lineage>
        <taxon>Bacteria</taxon>
        <taxon>Pseudomonadati</taxon>
        <taxon>Bacteroidota</taxon>
        <taxon>Cytophagia</taxon>
        <taxon>Cytophagales</taxon>
        <taxon>Fulvivirgaceae</taxon>
        <taxon>Fulvivirga</taxon>
    </lineage>
</organism>
<dbReference type="PANTHER" id="PTHR35580">
    <property type="entry name" value="CELL SURFACE GLYCOPROTEIN (S-LAYER PROTEIN)-LIKE PROTEIN"/>
    <property type="match status" value="1"/>
</dbReference>
<dbReference type="EMBL" id="CP070608">
    <property type="protein sequence ID" value="QSE96127.1"/>
    <property type="molecule type" value="Genomic_DNA"/>
</dbReference>
<proteinExistence type="predicted"/>
<reference evidence="3" key="1">
    <citation type="submission" date="2021-02" db="EMBL/GenBank/DDBJ databases">
        <title>Fulvivirga sp. S481 isolated from sea water.</title>
        <authorList>
            <person name="Bae S.S."/>
            <person name="Baek K."/>
        </authorList>
    </citation>
    <scope>NUCLEOTIDE SEQUENCE</scope>
    <source>
        <strain evidence="3">S481</strain>
    </source>
</reference>
<dbReference type="SUPFAM" id="SSF49299">
    <property type="entry name" value="PKD domain"/>
    <property type="match status" value="2"/>
</dbReference>
<dbReference type="PROSITE" id="PS50093">
    <property type="entry name" value="PKD"/>
    <property type="match status" value="2"/>
</dbReference>
<evidence type="ECO:0000259" key="2">
    <source>
        <dbReference type="PROSITE" id="PS50093"/>
    </source>
</evidence>
<keyword evidence="1" id="KW-0732">Signal</keyword>
<dbReference type="InterPro" id="IPR026341">
    <property type="entry name" value="T9SS_type_B"/>
</dbReference>
<dbReference type="Pfam" id="PF13585">
    <property type="entry name" value="CHU_C"/>
    <property type="match status" value="1"/>
</dbReference>
<dbReference type="CDD" id="cd00146">
    <property type="entry name" value="PKD"/>
    <property type="match status" value="1"/>
</dbReference>
<accession>A0A974WFG2</accession>
<feature type="signal peptide" evidence="1">
    <location>
        <begin position="1"/>
        <end position="21"/>
    </location>
</feature>
<evidence type="ECO:0000256" key="1">
    <source>
        <dbReference type="SAM" id="SignalP"/>
    </source>
</evidence>
<dbReference type="InterPro" id="IPR057708">
    <property type="entry name" value="DUF7948"/>
</dbReference>
<dbReference type="KEGG" id="fuv:JR347_10920"/>
<protein>
    <submittedName>
        <fullName evidence="3">Gliding motility-associated C-terminal domain-containing protein</fullName>
    </submittedName>
</protein>
<dbReference type="InterPro" id="IPR000601">
    <property type="entry name" value="PKD_dom"/>
</dbReference>
<feature type="domain" description="PKD" evidence="2">
    <location>
        <begin position="782"/>
        <end position="820"/>
    </location>
</feature>
<dbReference type="NCBIfam" id="TIGR04131">
    <property type="entry name" value="Bac_Flav_CTERM"/>
    <property type="match status" value="1"/>
</dbReference>
<feature type="domain" description="PKD" evidence="2">
    <location>
        <begin position="947"/>
        <end position="976"/>
    </location>
</feature>
<dbReference type="InterPro" id="IPR022409">
    <property type="entry name" value="PKD/Chitinase_dom"/>
</dbReference>
<evidence type="ECO:0000313" key="3">
    <source>
        <dbReference type="EMBL" id="QSE96127.1"/>
    </source>
</evidence>
<dbReference type="Pfam" id="PF18911">
    <property type="entry name" value="PKD_4"/>
    <property type="match status" value="2"/>
</dbReference>
<sequence length="1073" mass="117331">MLSFKGCTLIFLLSISVLAHAQIKLIENKGQYPEQFEFVGNIPGGRVFFSKSGLMYEFTDFDYHKHHTNDAIEQSLDESGSNMVNGHAYNWSFINANPYTTVTGYQPEPTLHSYFFGDKSNWVSGAREFNEIVFQDIYAEIDYRYAKTEGTIRYDFIVHPNGTPEDIRIALGGLSESFIDGSGNLNLITSVSKVVETKPYTYQIIDGQKVEVRSLFHLENNILSFDLIDKYDPCYDLIIDPTLIFSTYSGSTADNWGNTATFDSNSNLYSGGITNHYSGGNFPASSGAYQISSAGFWDVAIIKYDSLGQNALYATYLGGEHSEVPQSMVVNGNNELLIMGVTSSTSFPTNNAFSSTFNGGEKSLAFGSEGDNLFFENGTDIFISKLSADGQNLLSSTFIGGSDNDGLMSVGDPLTANYGDQSRGDIFIRSNGNVLVASKTLSSDFPVLNALQPFNASDTTDAVLFELSPDLNTLNFSSYFGGTDMDAAYTVKESSTGKIIFGGGTQSSNIANNHTNFSSTSFGNIDGWLAIIDGTTYALDTGFYIGTGQYDQLYFVDLDIDDNIYTYGQSAGSFPVVGGVFTSGGGQFIQKWNSDLTTLIASTKFGAPGDAPDISPTAFLVNDCDNIYISGWGGGTNGTPYIGGGTTNMPITNDAFQSVTSGSDFYLMTISSDLSSLLYATYLGGNQSNTHVDGGTSRFDKRGFVYHAVCAGCGGVSDFPTTEGAWSNTNNSPNCNNAAFKFDLATLRARIRTNSITLDKPGIENICFPDEIAFQNLSIGGVDYEWDLGDGTFINTSDTATFFHQYKRAGFYRVTLKAIDPTTCIGEDITSVNVRVNTPAFTVIDNQAICEGSSIELNANGGVNYFWISRDATFQSEEKSPEVSPEATTVYNVTITDDLGCNATDTVRVEVVPSVDVDFDYQKETDCFSRSVLGLKNTSEMNEGDVYQWSLGDGNTSDLEEFLYNYQEDGTYEVKLIGRKEFCVYEKSELIDISTIKVPNVFTPNDDGDNDVFEIVSGTQVDLKVYNRWGRLVYENEDYQDTWDGATEPAGLYYFEAIITDETTCKGWVHLLK</sequence>
<dbReference type="InterPro" id="IPR052918">
    <property type="entry name" value="Motility_Chemotaxis_Reg"/>
</dbReference>
<dbReference type="Gene3D" id="2.60.40.10">
    <property type="entry name" value="Immunoglobulins"/>
    <property type="match status" value="3"/>
</dbReference>
<keyword evidence="4" id="KW-1185">Reference proteome</keyword>
<feature type="chain" id="PRO_5037217853" evidence="1">
    <location>
        <begin position="22"/>
        <end position="1073"/>
    </location>
</feature>
<dbReference type="AlphaFoldDB" id="A0A974WFG2"/>
<dbReference type="RefSeq" id="WP_205720640.1">
    <property type="nucleotide sequence ID" value="NZ_CP070608.1"/>
</dbReference>
<dbReference type="PANTHER" id="PTHR35580:SF1">
    <property type="entry name" value="PHYTASE-LIKE DOMAIN-CONTAINING PROTEIN"/>
    <property type="match status" value="1"/>
</dbReference>
<name>A0A974WFG2_9BACT</name>
<dbReference type="InterPro" id="IPR013783">
    <property type="entry name" value="Ig-like_fold"/>
</dbReference>
<dbReference type="Proteomes" id="UP000662783">
    <property type="component" value="Chromosome"/>
</dbReference>
<gene>
    <name evidence="3" type="ORF">JR347_10920</name>
</gene>
<dbReference type="SMART" id="SM00089">
    <property type="entry name" value="PKD"/>
    <property type="match status" value="2"/>
</dbReference>
<dbReference type="Pfam" id="PF25778">
    <property type="entry name" value="DUF7948"/>
    <property type="match status" value="1"/>
</dbReference>